<evidence type="ECO:0000313" key="2">
    <source>
        <dbReference type="EnsemblMetazoa" id="AFUN022071-PA"/>
    </source>
</evidence>
<accession>A0A4Y0BRD9</accession>
<dbReference type="AlphaFoldDB" id="A0A4Y0BRD9"/>
<organism evidence="2">
    <name type="scientific">Anopheles funestus</name>
    <name type="common">African malaria mosquito</name>
    <dbReference type="NCBI Taxonomy" id="62324"/>
    <lineage>
        <taxon>Eukaryota</taxon>
        <taxon>Metazoa</taxon>
        <taxon>Ecdysozoa</taxon>
        <taxon>Arthropoda</taxon>
        <taxon>Hexapoda</taxon>
        <taxon>Insecta</taxon>
        <taxon>Pterygota</taxon>
        <taxon>Neoptera</taxon>
        <taxon>Endopterygota</taxon>
        <taxon>Diptera</taxon>
        <taxon>Nematocera</taxon>
        <taxon>Culicoidea</taxon>
        <taxon>Culicidae</taxon>
        <taxon>Anophelinae</taxon>
        <taxon>Anopheles</taxon>
    </lineage>
</organism>
<sequence>MHMLDEPQTMKTITVSMPKSPAANDHSFDNLTKTNVANAPTTCTHCTCFHELVSEQKKMLALFSTFEKKIVDGMQQMQETLMHKLKQIEEII</sequence>
<dbReference type="EnsemblMetazoa" id="AFUN022071-RA">
    <property type="protein sequence ID" value="AFUN022071-PA"/>
    <property type="gene ID" value="AFUN022071"/>
</dbReference>
<proteinExistence type="predicted"/>
<feature type="region of interest" description="Disordered" evidence="1">
    <location>
        <begin position="1"/>
        <end position="23"/>
    </location>
</feature>
<name>A0A4Y0BRD9_ANOFN</name>
<dbReference type="VEuPathDB" id="VectorBase:AFUN2_002101"/>
<dbReference type="VEuPathDB" id="VectorBase:AFUN022071"/>
<evidence type="ECO:0000256" key="1">
    <source>
        <dbReference type="SAM" id="MobiDB-lite"/>
    </source>
</evidence>
<reference evidence="2" key="1">
    <citation type="submission" date="2020-05" db="UniProtKB">
        <authorList>
            <consortium name="EnsemblMetazoa"/>
        </authorList>
    </citation>
    <scope>IDENTIFICATION</scope>
    <source>
        <strain evidence="2">FUMOZ</strain>
    </source>
</reference>
<protein>
    <submittedName>
        <fullName evidence="2">Uncharacterized protein</fullName>
    </submittedName>
</protein>